<evidence type="ECO:0000256" key="2">
    <source>
        <dbReference type="SAM" id="SignalP"/>
    </source>
</evidence>
<dbReference type="SUPFAM" id="SSF55486">
    <property type="entry name" value="Metalloproteases ('zincins'), catalytic domain"/>
    <property type="match status" value="1"/>
</dbReference>
<feature type="region of interest" description="Disordered" evidence="1">
    <location>
        <begin position="255"/>
        <end position="277"/>
    </location>
</feature>
<sequence>MRSVALSAAASAASLASLASAQLDKPVIDPEFPSGALDQGLNDHLRAPGSSWDAWEEGWIPEDCKNMIEGTEFSVQDITPFNIHYDDCEDPWVFCRHKDSPLSEDYIVDAFGKMPVRFRSFVRHMLFVPGTESAGSSGDNVQMNGDLPITVFIHETAHSFDGHHGLPDIEGGFSASQAWLDAYNADSAVTDDYGQTSQAENFAQQTVVALFDSNVPDGVASIQPSWQSIENQFRLIQDRAADILRPDGTCTSRLENSAPVEKGGSARLRPSASTKPDVSLKGKIKVIEPVPMGAEMEMAQYDASGKVVGTKVVKVGGRE</sequence>
<dbReference type="STRING" id="857340.A0A086TAB5"/>
<protein>
    <submittedName>
        <fullName evidence="3">Conidiation-specific protein-like protein</fullName>
    </submittedName>
</protein>
<proteinExistence type="predicted"/>
<dbReference type="OrthoDB" id="2142213at2759"/>
<gene>
    <name evidence="3" type="ORF">ACRE_029220</name>
</gene>
<dbReference type="HOGENOM" id="CLU_050729_1_1_1"/>
<reference evidence="4" key="1">
    <citation type="journal article" date="2014" name="Genome Announc.">
        <title>Genome sequence and annotation of Acremonium chrysogenum, producer of the beta-lactam antibiotic cephalosporin C.</title>
        <authorList>
            <person name="Terfehr D."/>
            <person name="Dahlmann T.A."/>
            <person name="Specht T."/>
            <person name="Zadra I."/>
            <person name="Kuernsteiner H."/>
            <person name="Kueck U."/>
        </authorList>
    </citation>
    <scope>NUCLEOTIDE SEQUENCE [LARGE SCALE GENOMIC DNA]</scope>
    <source>
        <strain evidence="4">ATCC 11550 / CBS 779.69 / DSM 880 / IAM 14645 / JCM 23072 / IMI 49137</strain>
    </source>
</reference>
<keyword evidence="2" id="KW-0732">Signal</keyword>
<name>A0A086TAB5_HAPC1</name>
<accession>A0A086TAB5</accession>
<dbReference type="EMBL" id="JPKY01000021">
    <property type="protein sequence ID" value="KFH46297.1"/>
    <property type="molecule type" value="Genomic_DNA"/>
</dbReference>
<comment type="caution">
    <text evidence="3">The sequence shown here is derived from an EMBL/GenBank/DDBJ whole genome shotgun (WGS) entry which is preliminary data.</text>
</comment>
<evidence type="ECO:0000256" key="1">
    <source>
        <dbReference type="SAM" id="MobiDB-lite"/>
    </source>
</evidence>
<feature type="signal peptide" evidence="2">
    <location>
        <begin position="1"/>
        <end position="21"/>
    </location>
</feature>
<evidence type="ECO:0000313" key="4">
    <source>
        <dbReference type="Proteomes" id="UP000029964"/>
    </source>
</evidence>
<keyword evidence="4" id="KW-1185">Reference proteome</keyword>
<dbReference type="Proteomes" id="UP000029964">
    <property type="component" value="Unassembled WGS sequence"/>
</dbReference>
<evidence type="ECO:0000313" key="3">
    <source>
        <dbReference type="EMBL" id="KFH46297.1"/>
    </source>
</evidence>
<organism evidence="3 4">
    <name type="scientific">Hapsidospora chrysogenum (strain ATCC 11550 / CBS 779.69 / DSM 880 / IAM 14645 / JCM 23072 / IMI 49137)</name>
    <name type="common">Acremonium chrysogenum</name>
    <dbReference type="NCBI Taxonomy" id="857340"/>
    <lineage>
        <taxon>Eukaryota</taxon>
        <taxon>Fungi</taxon>
        <taxon>Dikarya</taxon>
        <taxon>Ascomycota</taxon>
        <taxon>Pezizomycotina</taxon>
        <taxon>Sordariomycetes</taxon>
        <taxon>Hypocreomycetidae</taxon>
        <taxon>Hypocreales</taxon>
        <taxon>Bionectriaceae</taxon>
        <taxon>Hapsidospora</taxon>
    </lineage>
</organism>
<dbReference type="AlphaFoldDB" id="A0A086TAB5"/>
<feature type="chain" id="PRO_5001815550" evidence="2">
    <location>
        <begin position="22"/>
        <end position="319"/>
    </location>
</feature>